<proteinExistence type="predicted"/>
<dbReference type="AlphaFoldDB" id="A0A066XMJ9"/>
<feature type="compositionally biased region" description="Basic and acidic residues" evidence="1">
    <location>
        <begin position="1"/>
        <end position="16"/>
    </location>
</feature>
<evidence type="ECO:0000313" key="5">
    <source>
        <dbReference type="Proteomes" id="UP000027238"/>
    </source>
</evidence>
<dbReference type="Proteomes" id="UP000027238">
    <property type="component" value="Unassembled WGS sequence"/>
</dbReference>
<feature type="transmembrane region" description="Helical" evidence="2">
    <location>
        <begin position="1001"/>
        <end position="1020"/>
    </location>
</feature>
<dbReference type="Gene3D" id="3.40.50.300">
    <property type="entry name" value="P-loop containing nucleotide triphosphate hydrolases"/>
    <property type="match status" value="2"/>
</dbReference>
<evidence type="ECO:0000313" key="4">
    <source>
        <dbReference type="EMBL" id="KDN68889.1"/>
    </source>
</evidence>
<feature type="compositionally biased region" description="Basic and acidic residues" evidence="1">
    <location>
        <begin position="450"/>
        <end position="467"/>
    </location>
</feature>
<dbReference type="CDD" id="cd00009">
    <property type="entry name" value="AAA"/>
    <property type="match status" value="2"/>
</dbReference>
<dbReference type="InterPro" id="IPR003959">
    <property type="entry name" value="ATPase_AAA_core"/>
</dbReference>
<dbReference type="eggNOG" id="KOG0730">
    <property type="taxonomic scope" value="Eukaryota"/>
</dbReference>
<gene>
    <name evidence="4" type="ORF">CSUB01_11460</name>
</gene>
<dbReference type="SMART" id="SM00382">
    <property type="entry name" value="AAA"/>
    <property type="match status" value="2"/>
</dbReference>
<dbReference type="OrthoDB" id="2423195at2759"/>
<dbReference type="HOGENOM" id="CLU_274060_0_0_1"/>
<dbReference type="PANTHER" id="PTHR43392:SF2">
    <property type="entry name" value="AAA-TYPE ATPASE FAMILY PROTEIN _ ANKYRIN REPEAT FAMILY PROTEIN"/>
    <property type="match status" value="1"/>
</dbReference>
<comment type="caution">
    <text evidence="4">The sequence shown here is derived from an EMBL/GenBank/DDBJ whole genome shotgun (WGS) entry which is preliminary data.</text>
</comment>
<feature type="domain" description="AAA+ ATPase" evidence="3">
    <location>
        <begin position="477"/>
        <end position="630"/>
    </location>
</feature>
<feature type="region of interest" description="Disordered" evidence="1">
    <location>
        <begin position="438"/>
        <end position="467"/>
    </location>
</feature>
<keyword evidence="2" id="KW-1133">Transmembrane helix</keyword>
<accession>A0A066XMJ9</accession>
<feature type="compositionally biased region" description="Basic and acidic residues" evidence="1">
    <location>
        <begin position="71"/>
        <end position="115"/>
    </location>
</feature>
<feature type="compositionally biased region" description="Basic and acidic residues" evidence="1">
    <location>
        <begin position="44"/>
        <end position="56"/>
    </location>
</feature>
<dbReference type="GO" id="GO:0005524">
    <property type="term" value="F:ATP binding"/>
    <property type="evidence" value="ECO:0007669"/>
    <property type="project" value="InterPro"/>
</dbReference>
<feature type="compositionally biased region" description="Polar residues" evidence="1">
    <location>
        <begin position="27"/>
        <end position="43"/>
    </location>
</feature>
<dbReference type="InterPro" id="IPR003593">
    <property type="entry name" value="AAA+_ATPase"/>
</dbReference>
<dbReference type="Pfam" id="PF00004">
    <property type="entry name" value="AAA"/>
    <property type="match status" value="2"/>
</dbReference>
<evidence type="ECO:0000256" key="1">
    <source>
        <dbReference type="SAM" id="MobiDB-lite"/>
    </source>
</evidence>
<dbReference type="InterPro" id="IPR041627">
    <property type="entry name" value="AAA_lid_6"/>
</dbReference>
<keyword evidence="2" id="KW-0472">Membrane</keyword>
<protein>
    <recommendedName>
        <fullName evidence="3">AAA+ ATPase domain-containing protein</fullName>
    </recommendedName>
</protein>
<feature type="compositionally biased region" description="Basic and acidic residues" evidence="1">
    <location>
        <begin position="156"/>
        <end position="165"/>
    </location>
</feature>
<keyword evidence="5" id="KW-1185">Reference proteome</keyword>
<feature type="transmembrane region" description="Helical" evidence="2">
    <location>
        <begin position="1032"/>
        <end position="1052"/>
    </location>
</feature>
<dbReference type="InterPro" id="IPR027417">
    <property type="entry name" value="P-loop_NTPase"/>
</dbReference>
<dbReference type="InterPro" id="IPR050773">
    <property type="entry name" value="CbxX/CfxQ_RuBisCO_ESX"/>
</dbReference>
<dbReference type="Pfam" id="PF17866">
    <property type="entry name" value="AAA_lid_6"/>
    <property type="match status" value="1"/>
</dbReference>
<feature type="compositionally biased region" description="Low complexity" evidence="1">
    <location>
        <begin position="166"/>
        <end position="176"/>
    </location>
</feature>
<feature type="compositionally biased region" description="Basic and acidic residues" evidence="1">
    <location>
        <begin position="125"/>
        <end position="141"/>
    </location>
</feature>
<name>A0A066XMJ9_COLSU</name>
<evidence type="ECO:0000256" key="2">
    <source>
        <dbReference type="SAM" id="Phobius"/>
    </source>
</evidence>
<feature type="transmembrane region" description="Helical" evidence="2">
    <location>
        <begin position="1064"/>
        <end position="1083"/>
    </location>
</feature>
<dbReference type="GO" id="GO:0016887">
    <property type="term" value="F:ATP hydrolysis activity"/>
    <property type="evidence" value="ECO:0007669"/>
    <property type="project" value="InterPro"/>
</dbReference>
<feature type="domain" description="AAA+ ATPase" evidence="3">
    <location>
        <begin position="758"/>
        <end position="893"/>
    </location>
</feature>
<dbReference type="STRING" id="1173701.A0A066XMJ9"/>
<feature type="region of interest" description="Disordered" evidence="1">
    <location>
        <begin position="1"/>
        <end position="195"/>
    </location>
</feature>
<organism evidence="4 5">
    <name type="scientific">Colletotrichum sublineola</name>
    <name type="common">Sorghum anthracnose fungus</name>
    <dbReference type="NCBI Taxonomy" id="1173701"/>
    <lineage>
        <taxon>Eukaryota</taxon>
        <taxon>Fungi</taxon>
        <taxon>Dikarya</taxon>
        <taxon>Ascomycota</taxon>
        <taxon>Pezizomycotina</taxon>
        <taxon>Sordariomycetes</taxon>
        <taxon>Hypocreomycetidae</taxon>
        <taxon>Glomerellales</taxon>
        <taxon>Glomerellaceae</taxon>
        <taxon>Colletotrichum</taxon>
        <taxon>Colletotrichum graminicola species complex</taxon>
    </lineage>
</organism>
<evidence type="ECO:0000259" key="3">
    <source>
        <dbReference type="SMART" id="SM00382"/>
    </source>
</evidence>
<dbReference type="SUPFAM" id="SSF52540">
    <property type="entry name" value="P-loop containing nucleoside triphosphate hydrolases"/>
    <property type="match status" value="2"/>
</dbReference>
<sequence>MKRDDDEPKTPQKSDGDSTDEDGPVDSNDSAPTVDITNSVNKNHASEGENGDENHRHNQSFTPLSIVSVHHQNDDNRQALGKNKEASSEKPHSCHTRLEIVVKGVSDQKQEKDRAQYVGRTNNSKKPEEAPEPKSPSEKSLRQSRAAWRAMQFPPDFEKVFKDGSDSNSDTSSSDSDNYRYGRSRKRTGKQADDVSSWTEFVVSDMKPEDVDDNSPSRLKWLRQKREDNEQNPYLDQLMAMVGLEKVKAHFLAVKDRVKASSSTDPGLAKLRLHLVLHGKDGTGKQEIRRKAVVFYDQCGSGDVGRSSIYDSYNSFSDSDISDSEKSVLILSSRKKSFLDSIERNEKALGELHTPLTLPDYNDDELMQLFVRMIQKRGLSVEGGFQDRSLRALVQRVGRQRESESFTNVHHLQEELDKACKRRALRLQLEYTKWFDSDPTGDSHPSCLSDDQRPNTESSDKPKITDRELLGMEPLKIGLNRLFLGPPGVGKTTVAQSYAQIIIDLGLVSGEKIMLRNPSHLIGAYVGHSEKMTKKVLDDARGNVLIIDDAHMLYPGGKGADPKTDVFRIAVLDTIVANVSADPEDRCIILAGYEDEMGQLLNNSNPGLQRRFPKETALRFDTYSEDELCRIMDLSLDKCGLEMSKDAKAVSRQALSRMRINPKFGNAGDVENLLNQAKVRSNTRTRSASTQGIGSVQVVLEPGGIDPDWDRALRAEENRAALFEDFVGFNKIVKQFERYQLLVDGMRLHDIDPKPHIPWSFIFKAPPGTGKTTTARKVGRLYYDMSLLSTDEVLACSVTDLVGDHQGETGPKVLNALETGLGKVLFIDEAYRLADGSHFHMEAVGELVDAMTRPRYKNNMVIILAGYTAEMEFLLRTNLGLRSRFLIQVDFLRMSPHVCFQHLKHQVQKLKIDIPEVKGPGGDEKMKKVYRLFEKLGRTRGWASGRDVETLAKTLIGDVYMQQAVRDLRAIESGIRNIPLILGVSLFTIVSASLMARTKQWIPFLVVGALIMVAGSSLILTFGRSSPAKEWIGFQALVGSGVGISMEFALVANQKNVPFDDTPSMVGLTMFFELAGGTVFVSADEAIFANSFLASLRQTAPSLDGIGALHYGALGISEAFGNEATHVIDSYMVGLRHVFIMALTCAATTAGISLAVGLYEYMLKRKGKRTH</sequence>
<dbReference type="OMA" id="MINERSN"/>
<dbReference type="EMBL" id="JMSE01000600">
    <property type="protein sequence ID" value="KDN68889.1"/>
    <property type="molecule type" value="Genomic_DNA"/>
</dbReference>
<dbReference type="PANTHER" id="PTHR43392">
    <property type="entry name" value="AAA-TYPE ATPASE FAMILY PROTEIN / ANKYRIN REPEAT FAMILY PROTEIN"/>
    <property type="match status" value="1"/>
</dbReference>
<feature type="transmembrane region" description="Helical" evidence="2">
    <location>
        <begin position="1138"/>
        <end position="1159"/>
    </location>
</feature>
<dbReference type="Gene3D" id="1.10.8.60">
    <property type="match status" value="2"/>
</dbReference>
<reference evidence="5" key="1">
    <citation type="journal article" date="2014" name="Genome Announc.">
        <title>Draft genome sequence of Colletotrichum sublineola, a destructive pathogen of cultivated sorghum.</title>
        <authorList>
            <person name="Baroncelli R."/>
            <person name="Sanz-Martin J.M."/>
            <person name="Rech G.E."/>
            <person name="Sukno S.A."/>
            <person name="Thon M.R."/>
        </authorList>
    </citation>
    <scope>NUCLEOTIDE SEQUENCE [LARGE SCALE GENOMIC DNA]</scope>
    <source>
        <strain evidence="5">TX430BB</strain>
    </source>
</reference>
<feature type="transmembrane region" description="Helical" evidence="2">
    <location>
        <begin position="978"/>
        <end position="996"/>
    </location>
</feature>
<keyword evidence="2" id="KW-0812">Transmembrane</keyword>